<evidence type="ECO:0000313" key="5">
    <source>
        <dbReference type="EMBL" id="MBM6928801.1"/>
    </source>
</evidence>
<accession>A0ABS2GUC3</accession>
<dbReference type="InterPro" id="IPR013094">
    <property type="entry name" value="AB_hydrolase_3"/>
</dbReference>
<proteinExistence type="inferred from homology"/>
<feature type="signal peptide" evidence="3">
    <location>
        <begin position="1"/>
        <end position="19"/>
    </location>
</feature>
<dbReference type="InterPro" id="IPR050300">
    <property type="entry name" value="GDXG_lipolytic_enzyme"/>
</dbReference>
<dbReference type="InterPro" id="IPR029058">
    <property type="entry name" value="AB_hydrolase_fold"/>
</dbReference>
<keyword evidence="3" id="KW-0732">Signal</keyword>
<keyword evidence="2 5" id="KW-0378">Hydrolase</keyword>
<dbReference type="Pfam" id="PF07859">
    <property type="entry name" value="Abhydrolase_3"/>
    <property type="match status" value="1"/>
</dbReference>
<sequence>MRINQILVAVSCLSLTAVAVALPQNRHFPAPPTLSEEMAASVNAPAPDLWQSKVQTAEEVHQIAKNYAQSAGQAYLASARALGVKVEESKLAGIPVFVLTPKTIAKEAQNKVIFYIHGGGYILGHGVSCIGEAIPMAAQNGYKVICVDYRMAPEFPFPAAIDDAFAAYREAVKLYGADNIAVFGSSTGGAMTLVLALQAHAAGVQMPAALIAGSPWADMDKIGDSYWVNDGVDNVLGSYDRLIKTAARLYANGHNLKDPLISPVYAADSALKSFPPTLLLSGTRDLFLSNTVRMHTRLLLNHVPSELIVYEAQSHVQYYLNPKAPETAQHYRLLADFLKRVWH</sequence>
<evidence type="ECO:0000256" key="1">
    <source>
        <dbReference type="ARBA" id="ARBA00010515"/>
    </source>
</evidence>
<evidence type="ECO:0000259" key="4">
    <source>
        <dbReference type="Pfam" id="PF07859"/>
    </source>
</evidence>
<feature type="chain" id="PRO_5046777473" evidence="3">
    <location>
        <begin position="20"/>
        <end position="343"/>
    </location>
</feature>
<dbReference type="GO" id="GO:0016787">
    <property type="term" value="F:hydrolase activity"/>
    <property type="evidence" value="ECO:0007669"/>
    <property type="project" value="UniProtKB-KW"/>
</dbReference>
<dbReference type="SUPFAM" id="SSF53474">
    <property type="entry name" value="alpha/beta-Hydrolases"/>
    <property type="match status" value="1"/>
</dbReference>
<evidence type="ECO:0000256" key="2">
    <source>
        <dbReference type="ARBA" id="ARBA00022801"/>
    </source>
</evidence>
<dbReference type="Proteomes" id="UP000777002">
    <property type="component" value="Unassembled WGS sequence"/>
</dbReference>
<dbReference type="PANTHER" id="PTHR48081:SF30">
    <property type="entry name" value="ACETYL-HYDROLASE LIPR-RELATED"/>
    <property type="match status" value="1"/>
</dbReference>
<reference evidence="5 6" key="1">
    <citation type="journal article" date="2021" name="Sci. Rep.">
        <title>The distribution of antibiotic resistance genes in chicken gut microbiota commensals.</title>
        <authorList>
            <person name="Juricova H."/>
            <person name="Matiasovicova J."/>
            <person name="Kubasova T."/>
            <person name="Cejkova D."/>
            <person name="Rychlik I."/>
        </authorList>
    </citation>
    <scope>NUCLEOTIDE SEQUENCE [LARGE SCALE GENOMIC DNA]</scope>
    <source>
        <strain evidence="5 6">An562</strain>
    </source>
</reference>
<keyword evidence="6" id="KW-1185">Reference proteome</keyword>
<gene>
    <name evidence="5" type="ORF">H5985_05900</name>
</gene>
<dbReference type="EMBL" id="JACJKX010000009">
    <property type="protein sequence ID" value="MBM6928801.1"/>
    <property type="molecule type" value="Genomic_DNA"/>
</dbReference>
<evidence type="ECO:0000256" key="3">
    <source>
        <dbReference type="SAM" id="SignalP"/>
    </source>
</evidence>
<feature type="domain" description="Alpha/beta hydrolase fold-3" evidence="4">
    <location>
        <begin position="113"/>
        <end position="316"/>
    </location>
</feature>
<dbReference type="PANTHER" id="PTHR48081">
    <property type="entry name" value="AB HYDROLASE SUPERFAMILY PROTEIN C4A8.06C"/>
    <property type="match status" value="1"/>
</dbReference>
<comment type="caution">
    <text evidence="5">The sequence shown here is derived from an EMBL/GenBank/DDBJ whole genome shotgun (WGS) entry which is preliminary data.</text>
</comment>
<dbReference type="RefSeq" id="WP_205050390.1">
    <property type="nucleotide sequence ID" value="NZ_JACJKX010000009.1"/>
</dbReference>
<protein>
    <submittedName>
        <fullName evidence="5">Alpha/beta hydrolase</fullName>
    </submittedName>
</protein>
<name>A0ABS2GUC3_9BURK</name>
<dbReference type="Gene3D" id="3.40.50.1820">
    <property type="entry name" value="alpha/beta hydrolase"/>
    <property type="match status" value="1"/>
</dbReference>
<evidence type="ECO:0000313" key="6">
    <source>
        <dbReference type="Proteomes" id="UP000777002"/>
    </source>
</evidence>
<organism evidence="5 6">
    <name type="scientific">Parasutterella secunda</name>
    <dbReference type="NCBI Taxonomy" id="626947"/>
    <lineage>
        <taxon>Bacteria</taxon>
        <taxon>Pseudomonadati</taxon>
        <taxon>Pseudomonadota</taxon>
        <taxon>Betaproteobacteria</taxon>
        <taxon>Burkholderiales</taxon>
        <taxon>Sutterellaceae</taxon>
        <taxon>Parasutterella</taxon>
    </lineage>
</organism>
<comment type="similarity">
    <text evidence="1">Belongs to the 'GDXG' lipolytic enzyme family.</text>
</comment>